<evidence type="ECO:0000256" key="5">
    <source>
        <dbReference type="ARBA" id="ARBA00022898"/>
    </source>
</evidence>
<dbReference type="CDD" id="cd00609">
    <property type="entry name" value="AAT_like"/>
    <property type="match status" value="1"/>
</dbReference>
<evidence type="ECO:0000256" key="2">
    <source>
        <dbReference type="ARBA" id="ARBA00007441"/>
    </source>
</evidence>
<evidence type="ECO:0000256" key="1">
    <source>
        <dbReference type="ARBA" id="ARBA00001933"/>
    </source>
</evidence>
<reference evidence="7" key="1">
    <citation type="submission" date="2018-05" db="EMBL/GenBank/DDBJ databases">
        <authorList>
            <person name="Lanie J.A."/>
            <person name="Ng W.-L."/>
            <person name="Kazmierczak K.M."/>
            <person name="Andrzejewski T.M."/>
            <person name="Davidsen T.M."/>
            <person name="Wayne K.J."/>
            <person name="Tettelin H."/>
            <person name="Glass J.I."/>
            <person name="Rusch D."/>
            <person name="Podicherti R."/>
            <person name="Tsui H.-C.T."/>
            <person name="Winkler M.E."/>
        </authorList>
    </citation>
    <scope>NUCLEOTIDE SEQUENCE</scope>
</reference>
<evidence type="ECO:0000259" key="6">
    <source>
        <dbReference type="Pfam" id="PF00155"/>
    </source>
</evidence>
<comment type="cofactor">
    <cofactor evidence="1">
        <name>pyridoxal 5'-phosphate</name>
        <dbReference type="ChEBI" id="CHEBI:597326"/>
    </cofactor>
</comment>
<comment type="similarity">
    <text evidence="2">Belongs to the class-I pyridoxal-phosphate-dependent aminotransferase family.</text>
</comment>
<evidence type="ECO:0000256" key="3">
    <source>
        <dbReference type="ARBA" id="ARBA00022576"/>
    </source>
</evidence>
<evidence type="ECO:0000256" key="4">
    <source>
        <dbReference type="ARBA" id="ARBA00022679"/>
    </source>
</evidence>
<dbReference type="InterPro" id="IPR015421">
    <property type="entry name" value="PyrdxlP-dep_Trfase_major"/>
</dbReference>
<feature type="domain" description="Aminotransferase class I/classII large" evidence="6">
    <location>
        <begin position="36"/>
        <end position="364"/>
    </location>
</feature>
<evidence type="ECO:0000313" key="7">
    <source>
        <dbReference type="EMBL" id="SVA09897.1"/>
    </source>
</evidence>
<dbReference type="Pfam" id="PF00155">
    <property type="entry name" value="Aminotran_1_2"/>
    <property type="match status" value="1"/>
</dbReference>
<accession>A0A381T5E5</accession>
<gene>
    <name evidence="7" type="ORF">METZ01_LOCUS62751</name>
</gene>
<keyword evidence="5" id="KW-0663">Pyridoxal phosphate</keyword>
<keyword evidence="3" id="KW-0032">Aminotransferase</keyword>
<dbReference type="Gene3D" id="3.90.1150.10">
    <property type="entry name" value="Aspartate Aminotransferase, domain 1"/>
    <property type="match status" value="1"/>
</dbReference>
<dbReference type="InterPro" id="IPR015422">
    <property type="entry name" value="PyrdxlP-dep_Trfase_small"/>
</dbReference>
<dbReference type="Gene3D" id="3.40.640.10">
    <property type="entry name" value="Type I PLP-dependent aspartate aminotransferase-like (Major domain)"/>
    <property type="match status" value="1"/>
</dbReference>
<dbReference type="GO" id="GO:0008483">
    <property type="term" value="F:transaminase activity"/>
    <property type="evidence" value="ECO:0007669"/>
    <property type="project" value="UniProtKB-KW"/>
</dbReference>
<name>A0A381T5E5_9ZZZZ</name>
<dbReference type="InterPro" id="IPR004839">
    <property type="entry name" value="Aminotransferase_I/II_large"/>
</dbReference>
<dbReference type="GO" id="GO:0006520">
    <property type="term" value="P:amino acid metabolic process"/>
    <property type="evidence" value="ECO:0007669"/>
    <property type="project" value="InterPro"/>
</dbReference>
<dbReference type="PANTHER" id="PTHR46383:SF1">
    <property type="entry name" value="ASPARTATE AMINOTRANSFERASE"/>
    <property type="match status" value="1"/>
</dbReference>
<dbReference type="GO" id="GO:0030170">
    <property type="term" value="F:pyridoxal phosphate binding"/>
    <property type="evidence" value="ECO:0007669"/>
    <property type="project" value="InterPro"/>
</dbReference>
<protein>
    <recommendedName>
        <fullName evidence="6">Aminotransferase class I/classII large domain-containing protein</fullName>
    </recommendedName>
</protein>
<proteinExistence type="inferred from homology"/>
<dbReference type="InterPro" id="IPR015424">
    <property type="entry name" value="PyrdxlP-dep_Trfase"/>
</dbReference>
<keyword evidence="4" id="KW-0808">Transferase</keyword>
<sequence>MSPSISEHYQQREPSAIRKAQLLFNSRKDKKNIEAINLAIGNITLPMHPIMIERMNSLDRGNSPFHNGVVKYTSSVGTQECQSAFIHSIDAELTNDISNKVKCVVTDGGSQAMELMLLGVCGPSSEKPILFIDPTYTNYIEFSKRLSIPITIFSRKLQDDGSYSDININDISNIIDIDNPCGIVLIPGDNPTGQQISQELITEIAKVCVEKDIWIISDEAYRSLYYTEAGQSSIWALNDNIVPGINGRRISIESSSKMWNACGLRIGALVTDNQILHNKVASEYTANLCANVIGQYIFGSISTLSKNEIRNWYQDQRIYYYSLMKDLREKLLINIPAIIVSKPESALYLVIDFKNIVDDEFNIINFIEYCATKGKCMVDKNNYTILLAPMTGFYFNSNCGKTQARIAIVESKSLIEKVPQILSELIKDYLYYLKLN</sequence>
<dbReference type="AlphaFoldDB" id="A0A381T5E5"/>
<organism evidence="7">
    <name type="scientific">marine metagenome</name>
    <dbReference type="NCBI Taxonomy" id="408172"/>
    <lineage>
        <taxon>unclassified sequences</taxon>
        <taxon>metagenomes</taxon>
        <taxon>ecological metagenomes</taxon>
    </lineage>
</organism>
<dbReference type="PANTHER" id="PTHR46383">
    <property type="entry name" value="ASPARTATE AMINOTRANSFERASE"/>
    <property type="match status" value="1"/>
</dbReference>
<dbReference type="SUPFAM" id="SSF53383">
    <property type="entry name" value="PLP-dependent transferases"/>
    <property type="match status" value="1"/>
</dbReference>
<dbReference type="InterPro" id="IPR050596">
    <property type="entry name" value="AspAT/PAT-like"/>
</dbReference>
<dbReference type="EMBL" id="UINC01003865">
    <property type="protein sequence ID" value="SVA09897.1"/>
    <property type="molecule type" value="Genomic_DNA"/>
</dbReference>